<dbReference type="Proteomes" id="UP000298652">
    <property type="component" value="Chromosome 9"/>
</dbReference>
<organism evidence="2 3">
    <name type="scientific">Setaria viridis</name>
    <name type="common">Green bristlegrass</name>
    <name type="synonym">Setaria italica subsp. viridis</name>
    <dbReference type="NCBI Taxonomy" id="4556"/>
    <lineage>
        <taxon>Eukaryota</taxon>
        <taxon>Viridiplantae</taxon>
        <taxon>Streptophyta</taxon>
        <taxon>Embryophyta</taxon>
        <taxon>Tracheophyta</taxon>
        <taxon>Spermatophyta</taxon>
        <taxon>Magnoliopsida</taxon>
        <taxon>Liliopsida</taxon>
        <taxon>Poales</taxon>
        <taxon>Poaceae</taxon>
        <taxon>PACMAD clade</taxon>
        <taxon>Panicoideae</taxon>
        <taxon>Panicodae</taxon>
        <taxon>Paniceae</taxon>
        <taxon>Cenchrinae</taxon>
        <taxon>Setaria</taxon>
    </lineage>
</organism>
<accession>A0A4U6T9W9</accession>
<keyword evidence="3" id="KW-1185">Reference proteome</keyword>
<gene>
    <name evidence="2" type="ORF">SEVIR_9G581300v2</name>
</gene>
<proteinExistence type="predicted"/>
<dbReference type="EMBL" id="CM016560">
    <property type="protein sequence ID" value="TKV98750.1"/>
    <property type="molecule type" value="Genomic_DNA"/>
</dbReference>
<sequence length="116" mass="13110">MPGVLKELIELSLNMNPKGPTIPHQPIYNIGIPLGRLSSGEFEEPRYQDQSTRQEPSRRVEVPNRQIYGETELMRSAFQSKIELVSTAGCCIWLIDQGRGKSELSWEIKQTEGPTP</sequence>
<reference evidence="2" key="1">
    <citation type="submission" date="2019-03" db="EMBL/GenBank/DDBJ databases">
        <title>WGS assembly of Setaria viridis.</title>
        <authorList>
            <person name="Huang P."/>
            <person name="Jenkins J."/>
            <person name="Grimwood J."/>
            <person name="Barry K."/>
            <person name="Healey A."/>
            <person name="Mamidi S."/>
            <person name="Sreedasyam A."/>
            <person name="Shu S."/>
            <person name="Feldman M."/>
            <person name="Wu J."/>
            <person name="Yu Y."/>
            <person name="Chen C."/>
            <person name="Johnson J."/>
            <person name="Rokhsar D."/>
            <person name="Baxter I."/>
            <person name="Schmutz J."/>
            <person name="Brutnell T."/>
            <person name="Kellogg E."/>
        </authorList>
    </citation>
    <scope>NUCLEOTIDE SEQUENCE [LARGE SCALE GENOMIC DNA]</scope>
</reference>
<dbReference type="Gramene" id="TKV98750">
    <property type="protein sequence ID" value="TKV98750"/>
    <property type="gene ID" value="SEVIR_9G581300v2"/>
</dbReference>
<evidence type="ECO:0000313" key="3">
    <source>
        <dbReference type="Proteomes" id="UP000298652"/>
    </source>
</evidence>
<evidence type="ECO:0000256" key="1">
    <source>
        <dbReference type="SAM" id="MobiDB-lite"/>
    </source>
</evidence>
<protein>
    <submittedName>
        <fullName evidence="2">Uncharacterized protein</fullName>
    </submittedName>
</protein>
<evidence type="ECO:0000313" key="2">
    <source>
        <dbReference type="EMBL" id="TKV98750.1"/>
    </source>
</evidence>
<feature type="region of interest" description="Disordered" evidence="1">
    <location>
        <begin position="39"/>
        <end position="62"/>
    </location>
</feature>
<name>A0A4U6T9W9_SETVI</name>
<dbReference type="AlphaFoldDB" id="A0A4U6T9W9"/>